<feature type="non-terminal residue" evidence="1">
    <location>
        <position position="58"/>
    </location>
</feature>
<protein>
    <submittedName>
        <fullName evidence="1">Reverse transcriptase</fullName>
    </submittedName>
</protein>
<dbReference type="GO" id="GO:0003964">
    <property type="term" value="F:RNA-directed DNA polymerase activity"/>
    <property type="evidence" value="ECO:0007669"/>
    <property type="project" value="UniProtKB-KW"/>
</dbReference>
<keyword evidence="2" id="KW-1185">Reference proteome</keyword>
<dbReference type="AlphaFoldDB" id="A0A392TLW3"/>
<reference evidence="1 2" key="1">
    <citation type="journal article" date="2018" name="Front. Plant Sci.">
        <title>Red Clover (Trifolium pratense) and Zigzag Clover (T. medium) - A Picture of Genomic Similarities and Differences.</title>
        <authorList>
            <person name="Dluhosova J."/>
            <person name="Istvanek J."/>
            <person name="Nedelnik J."/>
            <person name="Repkova J."/>
        </authorList>
    </citation>
    <scope>NUCLEOTIDE SEQUENCE [LARGE SCALE GENOMIC DNA]</scope>
    <source>
        <strain evidence="2">cv. 10/8</strain>
        <tissue evidence="1">Leaf</tissue>
    </source>
</reference>
<dbReference type="Proteomes" id="UP000265520">
    <property type="component" value="Unassembled WGS sequence"/>
</dbReference>
<keyword evidence="1" id="KW-0695">RNA-directed DNA polymerase</keyword>
<proteinExistence type="predicted"/>
<evidence type="ECO:0000313" key="1">
    <source>
        <dbReference type="EMBL" id="MCI61584.1"/>
    </source>
</evidence>
<evidence type="ECO:0000313" key="2">
    <source>
        <dbReference type="Proteomes" id="UP000265520"/>
    </source>
</evidence>
<comment type="caution">
    <text evidence="1">The sequence shown here is derived from an EMBL/GenBank/DDBJ whole genome shotgun (WGS) entry which is preliminary data.</text>
</comment>
<name>A0A392TLW3_9FABA</name>
<keyword evidence="1" id="KW-0808">Transferase</keyword>
<organism evidence="1 2">
    <name type="scientific">Trifolium medium</name>
    <dbReference type="NCBI Taxonomy" id="97028"/>
    <lineage>
        <taxon>Eukaryota</taxon>
        <taxon>Viridiplantae</taxon>
        <taxon>Streptophyta</taxon>
        <taxon>Embryophyta</taxon>
        <taxon>Tracheophyta</taxon>
        <taxon>Spermatophyta</taxon>
        <taxon>Magnoliopsida</taxon>
        <taxon>eudicotyledons</taxon>
        <taxon>Gunneridae</taxon>
        <taxon>Pentapetalae</taxon>
        <taxon>rosids</taxon>
        <taxon>fabids</taxon>
        <taxon>Fabales</taxon>
        <taxon>Fabaceae</taxon>
        <taxon>Papilionoideae</taxon>
        <taxon>50 kb inversion clade</taxon>
        <taxon>NPAAA clade</taxon>
        <taxon>Hologalegina</taxon>
        <taxon>IRL clade</taxon>
        <taxon>Trifolieae</taxon>
        <taxon>Trifolium</taxon>
    </lineage>
</organism>
<sequence>MGQKHAHGEEVLHDGSSRLEMSGFSEFFNEMNLMDLRLLGRHFTWYHANGRAMSRIDR</sequence>
<accession>A0A392TLW3</accession>
<dbReference type="EMBL" id="LXQA010602366">
    <property type="protein sequence ID" value="MCI61584.1"/>
    <property type="molecule type" value="Genomic_DNA"/>
</dbReference>
<keyword evidence="1" id="KW-0548">Nucleotidyltransferase</keyword>